<evidence type="ECO:0000256" key="1">
    <source>
        <dbReference type="SAM" id="MobiDB-lite"/>
    </source>
</evidence>
<feature type="compositionally biased region" description="Basic residues" evidence="1">
    <location>
        <begin position="137"/>
        <end position="146"/>
    </location>
</feature>
<keyword evidence="3" id="KW-1185">Reference proteome</keyword>
<dbReference type="AlphaFoldDB" id="A0A397SDH3"/>
<dbReference type="Proteomes" id="UP000265703">
    <property type="component" value="Unassembled WGS sequence"/>
</dbReference>
<dbReference type="OrthoDB" id="2443717at2759"/>
<comment type="caution">
    <text evidence="2">The sequence shown here is derived from an EMBL/GenBank/DDBJ whole genome shotgun (WGS) entry which is preliminary data.</text>
</comment>
<feature type="compositionally biased region" description="Basic and acidic residues" evidence="1">
    <location>
        <begin position="147"/>
        <end position="159"/>
    </location>
</feature>
<evidence type="ECO:0000313" key="3">
    <source>
        <dbReference type="Proteomes" id="UP000265703"/>
    </source>
</evidence>
<sequence length="178" mass="21506">MYQMQSRERKLESCMECENNKTTLYEIVQDNIKKLIENLKKKHIKVNEEFWFDRIIRILLEKSTIKQNQLIIHECIKGIFNKRLLEIDNNKEIKHEMGKFIEGIVVGTKEKIWNDRCDQINKIEKYTNNKKDILRKKWEKNKKEKQKKGDKGKNKRTNSEIESEIKLLQMAKKLTIKI</sequence>
<organism evidence="2 3">
    <name type="scientific">Glomus cerebriforme</name>
    <dbReference type="NCBI Taxonomy" id="658196"/>
    <lineage>
        <taxon>Eukaryota</taxon>
        <taxon>Fungi</taxon>
        <taxon>Fungi incertae sedis</taxon>
        <taxon>Mucoromycota</taxon>
        <taxon>Glomeromycotina</taxon>
        <taxon>Glomeromycetes</taxon>
        <taxon>Glomerales</taxon>
        <taxon>Glomeraceae</taxon>
        <taxon>Glomus</taxon>
    </lineage>
</organism>
<name>A0A397SDH3_9GLOM</name>
<reference evidence="2 3" key="1">
    <citation type="submission" date="2018-06" db="EMBL/GenBank/DDBJ databases">
        <title>Comparative genomics reveals the genomic features of Rhizophagus irregularis, R. cerebriforme, R. diaphanum and Gigaspora rosea, and their symbiotic lifestyle signature.</title>
        <authorList>
            <person name="Morin E."/>
            <person name="San Clemente H."/>
            <person name="Chen E.C.H."/>
            <person name="De La Providencia I."/>
            <person name="Hainaut M."/>
            <person name="Kuo A."/>
            <person name="Kohler A."/>
            <person name="Murat C."/>
            <person name="Tang N."/>
            <person name="Roy S."/>
            <person name="Loubradou J."/>
            <person name="Henrissat B."/>
            <person name="Grigoriev I.V."/>
            <person name="Corradi N."/>
            <person name="Roux C."/>
            <person name="Martin F.M."/>
        </authorList>
    </citation>
    <scope>NUCLEOTIDE SEQUENCE [LARGE SCALE GENOMIC DNA]</scope>
    <source>
        <strain evidence="2 3">DAOM 227022</strain>
    </source>
</reference>
<proteinExistence type="predicted"/>
<protein>
    <submittedName>
        <fullName evidence="2">Uncharacterized protein</fullName>
    </submittedName>
</protein>
<dbReference type="EMBL" id="QKYT01000616">
    <property type="protein sequence ID" value="RIA82929.1"/>
    <property type="molecule type" value="Genomic_DNA"/>
</dbReference>
<evidence type="ECO:0000313" key="2">
    <source>
        <dbReference type="EMBL" id="RIA82929.1"/>
    </source>
</evidence>
<gene>
    <name evidence="2" type="ORF">C1645_743436</name>
</gene>
<accession>A0A397SDH3</accession>
<feature type="region of interest" description="Disordered" evidence="1">
    <location>
        <begin position="137"/>
        <end position="159"/>
    </location>
</feature>